<comment type="caution">
    <text evidence="1">The sequence shown here is derived from an EMBL/GenBank/DDBJ whole genome shotgun (WGS) entry which is preliminary data.</text>
</comment>
<protein>
    <submittedName>
        <fullName evidence="1">Uncharacterized protein</fullName>
    </submittedName>
</protein>
<name>A0ABW3H6J8_9SPHN</name>
<evidence type="ECO:0000313" key="2">
    <source>
        <dbReference type="Proteomes" id="UP001596977"/>
    </source>
</evidence>
<gene>
    <name evidence="1" type="ORF">ACFQ1E_08130</name>
</gene>
<proteinExistence type="predicted"/>
<dbReference type="Proteomes" id="UP001596977">
    <property type="component" value="Unassembled WGS sequence"/>
</dbReference>
<accession>A0ABW3H6J8</accession>
<keyword evidence="2" id="KW-1185">Reference proteome</keyword>
<reference evidence="2" key="1">
    <citation type="journal article" date="2019" name="Int. J. Syst. Evol. Microbiol.">
        <title>The Global Catalogue of Microorganisms (GCM) 10K type strain sequencing project: providing services to taxonomists for standard genome sequencing and annotation.</title>
        <authorList>
            <consortium name="The Broad Institute Genomics Platform"/>
            <consortium name="The Broad Institute Genome Sequencing Center for Infectious Disease"/>
            <person name="Wu L."/>
            <person name="Ma J."/>
        </authorList>
    </citation>
    <scope>NUCLEOTIDE SEQUENCE [LARGE SCALE GENOMIC DNA]</scope>
    <source>
        <strain evidence="2">CCUG 62982</strain>
    </source>
</reference>
<sequence length="178" mass="19386">MSKKLVSSLAASVAQMFVFQGADKIDCGTHDNRCRELAIAALILMTHETSPLRRSVAAALIDLIASTAAIWPYDGLLIDKAQVGRVRGLCEDFKSILSECVGDDGASGPFPPRIEWPEDFEDIVLMMKRLAGVSTDCGLSQFMGKSQSWLATNRRRGSVPQKALLEFERRIGGGFSHA</sequence>
<evidence type="ECO:0000313" key="1">
    <source>
        <dbReference type="EMBL" id="MFD0946300.1"/>
    </source>
</evidence>
<dbReference type="RefSeq" id="WP_264943672.1">
    <property type="nucleotide sequence ID" value="NZ_JAPDRA010000003.1"/>
</dbReference>
<dbReference type="EMBL" id="JBHTJG010000003">
    <property type="protein sequence ID" value="MFD0946300.1"/>
    <property type="molecule type" value="Genomic_DNA"/>
</dbReference>
<organism evidence="1 2">
    <name type="scientific">Sphingomonas canadensis</name>
    <dbReference type="NCBI Taxonomy" id="1219257"/>
    <lineage>
        <taxon>Bacteria</taxon>
        <taxon>Pseudomonadati</taxon>
        <taxon>Pseudomonadota</taxon>
        <taxon>Alphaproteobacteria</taxon>
        <taxon>Sphingomonadales</taxon>
        <taxon>Sphingomonadaceae</taxon>
        <taxon>Sphingomonas</taxon>
    </lineage>
</organism>